<dbReference type="AlphaFoldDB" id="A0A101IYX5"/>
<reference evidence="2" key="1">
    <citation type="journal article" date="2015" name="MBio">
        <title>Genome-Resolved Metagenomic Analysis Reveals Roles for Candidate Phyla and Other Microbial Community Members in Biogeochemical Transformations in Oil Reservoirs.</title>
        <authorList>
            <person name="Hu P."/>
            <person name="Tom L."/>
            <person name="Singh A."/>
            <person name="Thomas B.C."/>
            <person name="Baker B.J."/>
            <person name="Piceno Y.M."/>
            <person name="Andersen G.L."/>
            <person name="Banfield J.F."/>
        </authorList>
    </citation>
    <scope>NUCLEOTIDE SEQUENCE [LARGE SCALE GENOMIC DNA]</scope>
</reference>
<gene>
    <name evidence="1" type="ORF">XE10_0414</name>
</gene>
<dbReference type="Proteomes" id="UP000054598">
    <property type="component" value="Unassembled WGS sequence"/>
</dbReference>
<dbReference type="EMBL" id="LGHE01000029">
    <property type="protein sequence ID" value="KUL03774.1"/>
    <property type="molecule type" value="Genomic_DNA"/>
</dbReference>
<protein>
    <submittedName>
        <fullName evidence="1">Formate/nitrite transporter</fullName>
    </submittedName>
</protein>
<comment type="caution">
    <text evidence="1">The sequence shown here is derived from an EMBL/GenBank/DDBJ whole genome shotgun (WGS) entry which is preliminary data.</text>
</comment>
<evidence type="ECO:0000313" key="1">
    <source>
        <dbReference type="EMBL" id="KUL03774.1"/>
    </source>
</evidence>
<feature type="non-terminal residue" evidence="1">
    <location>
        <position position="24"/>
    </location>
</feature>
<proteinExistence type="predicted"/>
<accession>A0A101IYX5</accession>
<organism evidence="1 2">
    <name type="scientific">Methanoculleus marisnigri</name>
    <dbReference type="NCBI Taxonomy" id="2198"/>
    <lineage>
        <taxon>Archaea</taxon>
        <taxon>Methanobacteriati</taxon>
        <taxon>Methanobacteriota</taxon>
        <taxon>Stenosarchaea group</taxon>
        <taxon>Methanomicrobia</taxon>
        <taxon>Methanomicrobiales</taxon>
        <taxon>Methanomicrobiaceae</taxon>
        <taxon>Methanoculleus</taxon>
    </lineage>
</organism>
<name>A0A101IYX5_9EURY</name>
<sequence length="24" mass="2468">MVFHPPVAIVAKAGDAGKYKTGLP</sequence>
<evidence type="ECO:0000313" key="2">
    <source>
        <dbReference type="Proteomes" id="UP000054598"/>
    </source>
</evidence>